<name>A0A1A9B827_9ACTN</name>
<dbReference type="Gene3D" id="1.25.40.10">
    <property type="entry name" value="Tetratricopeptide repeat domain"/>
    <property type="match status" value="1"/>
</dbReference>
<proteinExistence type="inferred from homology"/>
<keyword evidence="6" id="KW-1185">Reference proteome</keyword>
<dbReference type="SMART" id="SM01043">
    <property type="entry name" value="BTAD"/>
    <property type="match status" value="1"/>
</dbReference>
<evidence type="ECO:0000313" key="5">
    <source>
        <dbReference type="EMBL" id="SBT65685.1"/>
    </source>
</evidence>
<dbReference type="Pfam" id="PF00486">
    <property type="entry name" value="Trans_reg_C"/>
    <property type="match status" value="1"/>
</dbReference>
<evidence type="ECO:0000256" key="2">
    <source>
        <dbReference type="ARBA" id="ARBA00023125"/>
    </source>
</evidence>
<dbReference type="SUPFAM" id="SSF48452">
    <property type="entry name" value="TPR-like"/>
    <property type="match status" value="1"/>
</dbReference>
<gene>
    <name evidence="5" type="ORF">GA0070622_2688</name>
</gene>
<dbReference type="PANTHER" id="PTHR35807">
    <property type="entry name" value="TRANSCRIPTIONAL REGULATOR REDD-RELATED"/>
    <property type="match status" value="1"/>
</dbReference>
<sequence>MRVATRSSRISVSTFGTFELAFDDRPVQRWQAGKARNLLQFLLLRPGRIVSRDMLYESLWPGVPWSGGSSSLKVAAHMLRNVLEQPQGERRPAEAPTLRLLTRGPGYLLEVEGVEVDFETFIHHVDTAHAAQLRNDRAAAARHYRQAAWAYHGDFLPDVAYEWAAAHREWLRSRLLCALAFLTETTILRRDHVGVIRWCQRMLEVEPFHEEAYRLLMLVHAHLGQLTQVRRWYGLCAHRLRDHLQTAPDPTTQRLYARAIGGEFTGHPIDARVWQRELHPTGHASLLRTPA</sequence>
<dbReference type="GO" id="GO:0000160">
    <property type="term" value="P:phosphorelay signal transduction system"/>
    <property type="evidence" value="ECO:0007669"/>
    <property type="project" value="InterPro"/>
</dbReference>
<keyword evidence="2 3" id="KW-0238">DNA-binding</keyword>
<comment type="similarity">
    <text evidence="1">Belongs to the AfsR/DnrI/RedD regulatory family.</text>
</comment>
<evidence type="ECO:0000313" key="6">
    <source>
        <dbReference type="Proteomes" id="UP000199558"/>
    </source>
</evidence>
<accession>A0A1A9B827</accession>
<evidence type="ECO:0000259" key="4">
    <source>
        <dbReference type="PROSITE" id="PS51755"/>
    </source>
</evidence>
<dbReference type="STRING" id="946078.GA0070622_2688"/>
<protein>
    <submittedName>
        <fullName evidence="5">Transcriptional regulatory protein, C terminal</fullName>
    </submittedName>
</protein>
<dbReference type="GO" id="GO:0006355">
    <property type="term" value="P:regulation of DNA-templated transcription"/>
    <property type="evidence" value="ECO:0007669"/>
    <property type="project" value="InterPro"/>
</dbReference>
<dbReference type="InterPro" id="IPR005158">
    <property type="entry name" value="BTAD"/>
</dbReference>
<dbReference type="InterPro" id="IPR051677">
    <property type="entry name" value="AfsR-DnrI-RedD_regulator"/>
</dbReference>
<feature type="domain" description="OmpR/PhoB-type" evidence="4">
    <location>
        <begin position="1"/>
        <end position="111"/>
    </location>
</feature>
<organism evidence="5 6">
    <name type="scientific">Micromonospora sediminicola</name>
    <dbReference type="NCBI Taxonomy" id="946078"/>
    <lineage>
        <taxon>Bacteria</taxon>
        <taxon>Bacillati</taxon>
        <taxon>Actinomycetota</taxon>
        <taxon>Actinomycetes</taxon>
        <taxon>Micromonosporales</taxon>
        <taxon>Micromonosporaceae</taxon>
        <taxon>Micromonospora</taxon>
    </lineage>
</organism>
<dbReference type="Pfam" id="PF03704">
    <property type="entry name" value="BTAD"/>
    <property type="match status" value="1"/>
</dbReference>
<dbReference type="InterPro" id="IPR016032">
    <property type="entry name" value="Sig_transdc_resp-reg_C-effctor"/>
</dbReference>
<dbReference type="InterPro" id="IPR011990">
    <property type="entry name" value="TPR-like_helical_dom_sf"/>
</dbReference>
<dbReference type="SMART" id="SM00862">
    <property type="entry name" value="Trans_reg_C"/>
    <property type="match status" value="1"/>
</dbReference>
<reference evidence="6" key="1">
    <citation type="submission" date="2016-06" db="EMBL/GenBank/DDBJ databases">
        <authorList>
            <person name="Varghese N."/>
            <person name="Submissions Spin"/>
        </authorList>
    </citation>
    <scope>NUCLEOTIDE SEQUENCE [LARGE SCALE GENOMIC DNA]</scope>
    <source>
        <strain evidence="6">DSM 45794</strain>
    </source>
</reference>
<evidence type="ECO:0000256" key="1">
    <source>
        <dbReference type="ARBA" id="ARBA00005820"/>
    </source>
</evidence>
<dbReference type="Gene3D" id="1.10.10.10">
    <property type="entry name" value="Winged helix-like DNA-binding domain superfamily/Winged helix DNA-binding domain"/>
    <property type="match status" value="1"/>
</dbReference>
<dbReference type="SUPFAM" id="SSF46894">
    <property type="entry name" value="C-terminal effector domain of the bipartite response regulators"/>
    <property type="match status" value="1"/>
</dbReference>
<feature type="DNA-binding region" description="OmpR/PhoB-type" evidence="3">
    <location>
        <begin position="1"/>
        <end position="111"/>
    </location>
</feature>
<dbReference type="InterPro" id="IPR036388">
    <property type="entry name" value="WH-like_DNA-bd_sf"/>
</dbReference>
<evidence type="ECO:0000256" key="3">
    <source>
        <dbReference type="PROSITE-ProRule" id="PRU01091"/>
    </source>
</evidence>
<dbReference type="EMBL" id="FLRH01000003">
    <property type="protein sequence ID" value="SBT65685.1"/>
    <property type="molecule type" value="Genomic_DNA"/>
</dbReference>
<dbReference type="AlphaFoldDB" id="A0A1A9B827"/>
<dbReference type="PROSITE" id="PS51755">
    <property type="entry name" value="OMPR_PHOB"/>
    <property type="match status" value="1"/>
</dbReference>
<dbReference type="Proteomes" id="UP000199558">
    <property type="component" value="Unassembled WGS sequence"/>
</dbReference>
<dbReference type="InterPro" id="IPR001867">
    <property type="entry name" value="OmpR/PhoB-type_DNA-bd"/>
</dbReference>
<dbReference type="GO" id="GO:0003677">
    <property type="term" value="F:DNA binding"/>
    <property type="evidence" value="ECO:0007669"/>
    <property type="project" value="UniProtKB-UniRule"/>
</dbReference>